<name>A0ABW0M8T2_9BURK</name>
<keyword evidence="4" id="KW-1185">Reference proteome</keyword>
<dbReference type="EMBL" id="JBHSMT010000009">
    <property type="protein sequence ID" value="MFC5473427.1"/>
    <property type="molecule type" value="Genomic_DNA"/>
</dbReference>
<sequence length="377" mass="40001">MKPIYSALPFILAASLSACGGGGGNDNSGASSSITTSAPPASVPVLDGGLYGSMRETEPPTAPATTSGPQAMTSMTYMKTNVALGDGFFSTIERDESVSSDSSKPTLVLSQQGWTPVSDTSFAYDVQQPDANTLIFRNPISKARSKTVIVRKDLSGQTLASELPVKDEKGNDVAPQVGTATFPPGTVRVTLEQYTVLDDEYRLHTFYPGMGNGIAYASLPAMRAGTDFNHAGCMTAYPASGFINYALVFRAAEANGASGTMDIYPAKTYVTSPSAWTNLCTVDPAATPVSSAAWQEKTINGTTIMVVTNPSIPGLEMLLDAFAQYGQKLIFSVYNGQVYEGSLTPQGYTAPENSDDTRYYTPATYAIIRQKLNMAFQ</sequence>
<dbReference type="PROSITE" id="PS51257">
    <property type="entry name" value="PROKAR_LIPOPROTEIN"/>
    <property type="match status" value="1"/>
</dbReference>
<feature type="signal peptide" evidence="2">
    <location>
        <begin position="1"/>
        <end position="20"/>
    </location>
</feature>
<reference evidence="4" key="1">
    <citation type="journal article" date="2019" name="Int. J. Syst. Evol. Microbiol.">
        <title>The Global Catalogue of Microorganisms (GCM) 10K type strain sequencing project: providing services to taxonomists for standard genome sequencing and annotation.</title>
        <authorList>
            <consortium name="The Broad Institute Genomics Platform"/>
            <consortium name="The Broad Institute Genome Sequencing Center for Infectious Disease"/>
            <person name="Wu L."/>
            <person name="Ma J."/>
        </authorList>
    </citation>
    <scope>NUCLEOTIDE SEQUENCE [LARGE SCALE GENOMIC DNA]</scope>
    <source>
        <strain evidence="4">JCM 17066</strain>
    </source>
</reference>
<proteinExistence type="predicted"/>
<feature type="region of interest" description="Disordered" evidence="1">
    <location>
        <begin position="23"/>
        <end position="71"/>
    </location>
</feature>
<organism evidence="3 4">
    <name type="scientific">Paraherbaspirillum soli</name>
    <dbReference type="NCBI Taxonomy" id="631222"/>
    <lineage>
        <taxon>Bacteria</taxon>
        <taxon>Pseudomonadati</taxon>
        <taxon>Pseudomonadota</taxon>
        <taxon>Betaproteobacteria</taxon>
        <taxon>Burkholderiales</taxon>
        <taxon>Oxalobacteraceae</taxon>
        <taxon>Paraherbaspirillum</taxon>
    </lineage>
</organism>
<protein>
    <recommendedName>
        <fullName evidence="5">Lipoprotein</fullName>
    </recommendedName>
</protein>
<keyword evidence="2" id="KW-0732">Signal</keyword>
<evidence type="ECO:0000256" key="1">
    <source>
        <dbReference type="SAM" id="MobiDB-lite"/>
    </source>
</evidence>
<feature type="compositionally biased region" description="Low complexity" evidence="1">
    <location>
        <begin position="27"/>
        <end position="40"/>
    </location>
</feature>
<evidence type="ECO:0000313" key="4">
    <source>
        <dbReference type="Proteomes" id="UP001596045"/>
    </source>
</evidence>
<evidence type="ECO:0008006" key="5">
    <source>
        <dbReference type="Google" id="ProtNLM"/>
    </source>
</evidence>
<dbReference type="RefSeq" id="WP_378995865.1">
    <property type="nucleotide sequence ID" value="NZ_JBHSMT010000009.1"/>
</dbReference>
<gene>
    <name evidence="3" type="ORF">ACFPM8_05595</name>
</gene>
<dbReference type="Proteomes" id="UP001596045">
    <property type="component" value="Unassembled WGS sequence"/>
</dbReference>
<feature type="chain" id="PRO_5046792483" description="Lipoprotein" evidence="2">
    <location>
        <begin position="21"/>
        <end position="377"/>
    </location>
</feature>
<comment type="caution">
    <text evidence="3">The sequence shown here is derived from an EMBL/GenBank/DDBJ whole genome shotgun (WGS) entry which is preliminary data.</text>
</comment>
<accession>A0ABW0M8T2</accession>
<evidence type="ECO:0000313" key="3">
    <source>
        <dbReference type="EMBL" id="MFC5473427.1"/>
    </source>
</evidence>
<evidence type="ECO:0000256" key="2">
    <source>
        <dbReference type="SAM" id="SignalP"/>
    </source>
</evidence>